<dbReference type="Proteomes" id="UP000001057">
    <property type="component" value="Segment"/>
</dbReference>
<reference evidence="2 3" key="1">
    <citation type="journal article" date="2011" name="Appl. Environ. Microbiol.">
        <title>Genomic and functional analyses of Rhodococcus equi phages ReqiPepy6, ReqiPoco6, ReqiPine5, and ReqiDocB7.</title>
        <authorList>
            <person name="Summer E.J."/>
            <person name="Liu M."/>
            <person name="Gill J.J."/>
            <person name="Grant M."/>
            <person name="Chan-Cortes T.N."/>
            <person name="Ferguson L."/>
            <person name="Janes C."/>
            <person name="Lange K."/>
            <person name="Bertoli M."/>
            <person name="Moore C."/>
            <person name="Orchard R.C."/>
            <person name="Cohen N."/>
            <person name="Young R."/>
        </authorList>
    </citation>
    <scope>NUCLEOTIDE SEQUENCE [LARGE SCALE GENOMIC DNA]</scope>
</reference>
<evidence type="ECO:0000313" key="2">
    <source>
        <dbReference type="EMBL" id="ADD81087.1"/>
    </source>
</evidence>
<dbReference type="EMBL" id="GU580942">
    <property type="protein sequence ID" value="ADD81087.1"/>
    <property type="molecule type" value="Genomic_DNA"/>
</dbReference>
<keyword evidence="1" id="KW-1133">Transmembrane helix</keyword>
<dbReference type="RefSeq" id="YP_009012670.1">
    <property type="nucleotide sequence ID" value="NC_023694.1"/>
</dbReference>
<keyword evidence="1" id="KW-0472">Membrane</keyword>
<keyword evidence="1" id="KW-0812">Transmembrane</keyword>
<proteinExistence type="predicted"/>
<protein>
    <submittedName>
        <fullName evidence="2">Gp089</fullName>
    </submittedName>
</protein>
<evidence type="ECO:0000313" key="3">
    <source>
        <dbReference type="Proteomes" id="UP000001057"/>
    </source>
</evidence>
<feature type="transmembrane region" description="Helical" evidence="1">
    <location>
        <begin position="6"/>
        <end position="21"/>
    </location>
</feature>
<sequence>MTHWDYILLGVLTLGVVLMKFKKTKALGTAIGLIMPVFIFFYFIIEGRFEVVFYVLIFLGVYTLIPYAVVKNQKEESK</sequence>
<dbReference type="GeneID" id="18559799"/>
<name>D4P7V7_9CAUD</name>
<evidence type="ECO:0000256" key="1">
    <source>
        <dbReference type="SAM" id="Phobius"/>
    </source>
</evidence>
<dbReference type="KEGG" id="vg:18559799"/>
<gene>
    <name evidence="2" type="ORF">Poco6gene089</name>
</gene>
<accession>D4P7V7</accession>
<organism evidence="2 3">
    <name type="scientific">Rhodococcus phage ReqiPoco6</name>
    <dbReference type="NCBI Taxonomy" id="691964"/>
    <lineage>
        <taxon>Viruses</taxon>
        <taxon>Duplodnaviria</taxon>
        <taxon>Heunggongvirae</taxon>
        <taxon>Uroviricota</taxon>
        <taxon>Caudoviricetes</taxon>
        <taxon>Pepyhexavirus</taxon>
        <taxon>Pepyhexavirus poco6</taxon>
    </lineage>
</organism>
<keyword evidence="3" id="KW-1185">Reference proteome</keyword>
<feature type="transmembrane region" description="Helical" evidence="1">
    <location>
        <begin position="26"/>
        <end position="45"/>
    </location>
</feature>
<feature type="transmembrane region" description="Helical" evidence="1">
    <location>
        <begin position="51"/>
        <end position="70"/>
    </location>
</feature>